<dbReference type="EMBL" id="NWTK01000002">
    <property type="protein sequence ID" value="PKR55430.1"/>
    <property type="molecule type" value="Genomic_DNA"/>
</dbReference>
<gene>
    <name evidence="1" type="ORF">COO20_04470</name>
</gene>
<proteinExistence type="predicted"/>
<dbReference type="RefSeq" id="WP_101264479.1">
    <property type="nucleotide sequence ID" value="NZ_NWTK01000002.1"/>
</dbReference>
<accession>A0A2N3KY63</accession>
<dbReference type="Proteomes" id="UP000233597">
    <property type="component" value="Unassembled WGS sequence"/>
</dbReference>
<evidence type="ECO:0000313" key="1">
    <source>
        <dbReference type="EMBL" id="PKR55430.1"/>
    </source>
</evidence>
<name>A0A2N3KY63_9PROT</name>
<sequence>MTNPRPKMTEFEAVHACFAAFGADGVSELTGKSASLARKWSDPDSDHKIGFHQAFMLEAALILAGHEPQFGLAFKTQVERITGRVLDHVPADPADRVCELINLLGNAADEIRASRDIKSPGGTAITPREKDQIMSCLHELRVTVDKAIADFDTPENHAKEAAE</sequence>
<protein>
    <submittedName>
        <fullName evidence="1">Uncharacterized protein</fullName>
    </submittedName>
</protein>
<organism evidence="1 2">
    <name type="scientific">Thalassospira marina</name>
    <dbReference type="NCBI Taxonomy" id="2048283"/>
    <lineage>
        <taxon>Bacteria</taxon>
        <taxon>Pseudomonadati</taxon>
        <taxon>Pseudomonadota</taxon>
        <taxon>Alphaproteobacteria</taxon>
        <taxon>Rhodospirillales</taxon>
        <taxon>Thalassospiraceae</taxon>
        <taxon>Thalassospira</taxon>
    </lineage>
</organism>
<reference evidence="1 2" key="1">
    <citation type="submission" date="2017-09" db="EMBL/GenBank/DDBJ databases">
        <title>Biodiversity and function of Thalassospira species in the particle-attached aromatic-hydrocarbon-degrading consortia from the surface seawater of the South China Sea.</title>
        <authorList>
            <person name="Dong C."/>
            <person name="Liu R."/>
            <person name="Shao Z."/>
        </authorList>
    </citation>
    <scope>NUCLEOTIDE SEQUENCE [LARGE SCALE GENOMIC DNA]</scope>
    <source>
        <strain evidence="1 2">CSC1P2</strain>
    </source>
</reference>
<dbReference type="AlphaFoldDB" id="A0A2N3KY63"/>
<comment type="caution">
    <text evidence="1">The sequence shown here is derived from an EMBL/GenBank/DDBJ whole genome shotgun (WGS) entry which is preliminary data.</text>
</comment>
<evidence type="ECO:0000313" key="2">
    <source>
        <dbReference type="Proteomes" id="UP000233597"/>
    </source>
</evidence>
<dbReference type="OrthoDB" id="7562030at2"/>